<accession>A0A1W2CCJ3</accession>
<evidence type="ECO:0008006" key="3">
    <source>
        <dbReference type="Google" id="ProtNLM"/>
    </source>
</evidence>
<gene>
    <name evidence="1" type="ORF">SAMN06296008_12214</name>
</gene>
<dbReference type="OrthoDB" id="9255614at2"/>
<organism evidence="1 2">
    <name type="scientific">Polynucleobacter kasalickyi</name>
    <dbReference type="NCBI Taxonomy" id="1938817"/>
    <lineage>
        <taxon>Bacteria</taxon>
        <taxon>Pseudomonadati</taxon>
        <taxon>Pseudomonadota</taxon>
        <taxon>Betaproteobacteria</taxon>
        <taxon>Burkholderiales</taxon>
        <taxon>Burkholderiaceae</taxon>
        <taxon>Polynucleobacter</taxon>
    </lineage>
</organism>
<sequence>MQEGMVVWLFGRGLSMGCGLGWDLPKEWEMLARDQKVIQIKDTLNNLMNDPKINTRVVQQFLSHLEMQTNKGWRHLFGTTNWDYLLQREVLKLGLTTLPPWLASSHVFHINGTVEHLLDNTNRSPFILVEDPANIRTPSSEADIFFNRMIWQKIFIVVGMSFECDSDRFLLSAINQVGDALPIGESFWIIINPDQNILNLLEHRIKNALPRAKIISFCDTFNDWINLNFPGLNATDVFINN</sequence>
<protein>
    <recommendedName>
        <fullName evidence="3">SIR2-like domain-containing protein</fullName>
    </recommendedName>
</protein>
<dbReference type="EMBL" id="FWXJ01000022">
    <property type="protein sequence ID" value="SMC82985.1"/>
    <property type="molecule type" value="Genomic_DNA"/>
</dbReference>
<keyword evidence="2" id="KW-1185">Reference proteome</keyword>
<dbReference type="AlphaFoldDB" id="A0A1W2CCJ3"/>
<dbReference type="Proteomes" id="UP000192708">
    <property type="component" value="Unassembled WGS sequence"/>
</dbReference>
<name>A0A1W2CCJ3_9BURK</name>
<dbReference type="RefSeq" id="WP_084286046.1">
    <property type="nucleotide sequence ID" value="NZ_FWXJ01000022.1"/>
</dbReference>
<evidence type="ECO:0000313" key="1">
    <source>
        <dbReference type="EMBL" id="SMC82985.1"/>
    </source>
</evidence>
<evidence type="ECO:0000313" key="2">
    <source>
        <dbReference type="Proteomes" id="UP000192708"/>
    </source>
</evidence>
<proteinExistence type="predicted"/>
<reference evidence="1 2" key="1">
    <citation type="submission" date="2017-04" db="EMBL/GenBank/DDBJ databases">
        <authorList>
            <person name="Afonso C.L."/>
            <person name="Miller P.J."/>
            <person name="Scott M.A."/>
            <person name="Spackman E."/>
            <person name="Goraichik I."/>
            <person name="Dimitrov K.M."/>
            <person name="Suarez D.L."/>
            <person name="Swayne D.E."/>
        </authorList>
    </citation>
    <scope>NUCLEOTIDE SEQUENCE [LARGE SCALE GENOMIC DNA]</scope>
    <source>
        <strain evidence="1 2">VK13</strain>
    </source>
</reference>